<sequence>MKYLLQAIDANRGDVSLSDAELHRLLTEARRGRDEKEEFQESIERILTELRNYTEHSQAFLARVSKRDAPDYYDVIKNPMDLGTMQKKLKGGQYKNKAQFAHDLDLIWDNCLLYNASPQHPLRRNATFMRKKANHLLGFLSEKSEIKDMLSHWHSPAPEVRAEEPKAAAAPAPAPRPPPPPDVHVDEEERDEALGTPFAQHVALRRSVESTLVFSDLDPRLDVAAAEGQAEASTSDSSGLPAALSMLEQVQLSGGVDPLGTALSLRRRRRADKAPIPPHDATHAWWAACGSDAMLCAGVPAVPHAGRARGCGDPMPSPPSRLPSERAGMPRMMARNIKTMRRLHHTHQKFFKLADVVEHELPIPADLAYASSSDEEGDDDAPEPPRPPHTPFPTLFPRLTPQYAREQMSWQVQMLLAHTGFDGSHTAALQVLTDVTREYMMSLGRTLRLYADRFAPKMDAEEMVVHALHGSGGTRVCQLDAYVKNDVERYGVRLREWLRKLQGAYREQLTNLGRAVVEDDELLADDGQALALGHFAEGLGDDFFGFREMGLDRELGLAGLSVPSRLFYGRGGGQSVVASDGDRKTAPTYAPPPPVVPVCRASLPAQIGLLRPWYAAHLAGSTPAQPTDIVPETSPERPRYKVPTSGKLPVRPLYGETPAEARAPDKKGPAKPPPAKRKRAAPA</sequence>
<keyword evidence="3" id="KW-0103">Bromodomain</keyword>
<evidence type="ECO:0000256" key="5">
    <source>
        <dbReference type="ARBA" id="ARBA00023242"/>
    </source>
</evidence>
<proteinExistence type="predicted"/>
<evidence type="ECO:0000256" key="3">
    <source>
        <dbReference type="ARBA" id="ARBA00023117"/>
    </source>
</evidence>
<keyword evidence="9" id="KW-1185">Reference proteome</keyword>
<evidence type="ECO:0000256" key="4">
    <source>
        <dbReference type="ARBA" id="ARBA00023163"/>
    </source>
</evidence>
<evidence type="ECO:0000259" key="7">
    <source>
        <dbReference type="SMART" id="SM00297"/>
    </source>
</evidence>
<dbReference type="Pfam" id="PF00439">
    <property type="entry name" value="Bromodomain"/>
    <property type="match status" value="1"/>
</dbReference>
<dbReference type="InterPro" id="IPR037782">
    <property type="entry name" value="Spt7"/>
</dbReference>
<feature type="region of interest" description="Disordered" evidence="6">
    <location>
        <begin position="370"/>
        <end position="395"/>
    </location>
</feature>
<comment type="subcellular location">
    <subcellularLocation>
        <location evidence="1">Nucleus</location>
    </subcellularLocation>
</comment>
<dbReference type="GO" id="GO:0005198">
    <property type="term" value="F:structural molecule activity"/>
    <property type="evidence" value="ECO:0007669"/>
    <property type="project" value="TreeGrafter"/>
</dbReference>
<dbReference type="Pfam" id="PF07524">
    <property type="entry name" value="Bromo_TP"/>
    <property type="match status" value="1"/>
</dbReference>
<dbReference type="GO" id="GO:0000124">
    <property type="term" value="C:SAGA complex"/>
    <property type="evidence" value="ECO:0007669"/>
    <property type="project" value="InterPro"/>
</dbReference>
<dbReference type="RefSeq" id="XP_060123932.1">
    <property type="nucleotide sequence ID" value="XM_060267949.1"/>
</dbReference>
<dbReference type="GO" id="GO:0046982">
    <property type="term" value="F:protein heterodimerization activity"/>
    <property type="evidence" value="ECO:0007669"/>
    <property type="project" value="InterPro"/>
</dbReference>
<dbReference type="Proteomes" id="UP001217754">
    <property type="component" value="Chromosome 8"/>
</dbReference>
<dbReference type="GeneID" id="85227677"/>
<dbReference type="PANTHER" id="PTHR47343">
    <property type="entry name" value="TRANSCRIPTIONAL ACTIVATOR SPT7"/>
    <property type="match status" value="1"/>
</dbReference>
<dbReference type="PRINTS" id="PR00503">
    <property type="entry name" value="BROMODOMAIN"/>
</dbReference>
<evidence type="ECO:0000313" key="8">
    <source>
        <dbReference type="EMBL" id="WFD41035.1"/>
    </source>
</evidence>
<feature type="compositionally biased region" description="Pro residues" evidence="6">
    <location>
        <begin position="172"/>
        <end position="182"/>
    </location>
</feature>
<evidence type="ECO:0000313" key="9">
    <source>
        <dbReference type="Proteomes" id="UP001217754"/>
    </source>
</evidence>
<feature type="region of interest" description="Disordered" evidence="6">
    <location>
        <begin position="621"/>
        <end position="683"/>
    </location>
</feature>
<dbReference type="AlphaFoldDB" id="A0AAF0F1G3"/>
<dbReference type="SUPFAM" id="SSF47370">
    <property type="entry name" value="Bromodomain"/>
    <property type="match status" value="1"/>
</dbReference>
<dbReference type="InterPro" id="IPR009072">
    <property type="entry name" value="Histone-fold"/>
</dbReference>
<dbReference type="GO" id="GO:0046695">
    <property type="term" value="C:SLIK (SAGA-like) complex"/>
    <property type="evidence" value="ECO:0007669"/>
    <property type="project" value="InterPro"/>
</dbReference>
<evidence type="ECO:0000256" key="2">
    <source>
        <dbReference type="ARBA" id="ARBA00023015"/>
    </source>
</evidence>
<dbReference type="SMART" id="SM00297">
    <property type="entry name" value="BROMO"/>
    <property type="match status" value="1"/>
</dbReference>
<dbReference type="EMBL" id="CP119965">
    <property type="protein sequence ID" value="WFD41035.1"/>
    <property type="molecule type" value="Genomic_DNA"/>
</dbReference>
<dbReference type="Gene3D" id="1.10.20.10">
    <property type="entry name" value="Histone, subunit A"/>
    <property type="match status" value="1"/>
</dbReference>
<dbReference type="CDD" id="cd05510">
    <property type="entry name" value="Bromo_SPT7_like"/>
    <property type="match status" value="1"/>
</dbReference>
<protein>
    <submittedName>
        <fullName evidence="8">Transcriptional activator spt7</fullName>
    </submittedName>
</protein>
<evidence type="ECO:0000256" key="1">
    <source>
        <dbReference type="ARBA" id="ARBA00004123"/>
    </source>
</evidence>
<dbReference type="Gene3D" id="1.20.920.10">
    <property type="entry name" value="Bromodomain-like"/>
    <property type="match status" value="1"/>
</dbReference>
<dbReference type="GO" id="GO:0005634">
    <property type="term" value="C:nucleus"/>
    <property type="evidence" value="ECO:0007669"/>
    <property type="project" value="UniProtKB-SubCell"/>
</dbReference>
<organism evidence="8 9">
    <name type="scientific">Malassezia japonica</name>
    <dbReference type="NCBI Taxonomy" id="223818"/>
    <lineage>
        <taxon>Eukaryota</taxon>
        <taxon>Fungi</taxon>
        <taxon>Dikarya</taxon>
        <taxon>Basidiomycota</taxon>
        <taxon>Ustilaginomycotina</taxon>
        <taxon>Malasseziomycetes</taxon>
        <taxon>Malasseziales</taxon>
        <taxon>Malasseziaceae</taxon>
        <taxon>Malassezia</taxon>
    </lineage>
</organism>
<dbReference type="InterPro" id="IPR006565">
    <property type="entry name" value="BTP"/>
</dbReference>
<reference evidence="8" key="1">
    <citation type="submission" date="2023-03" db="EMBL/GenBank/DDBJ databases">
        <title>Mating type loci evolution in Malassezia.</title>
        <authorList>
            <person name="Coelho M.A."/>
        </authorList>
    </citation>
    <scope>NUCLEOTIDE SEQUENCE</scope>
    <source>
        <strain evidence="8">CBS 9431</strain>
    </source>
</reference>
<dbReference type="InterPro" id="IPR018359">
    <property type="entry name" value="Bromodomain_CS"/>
</dbReference>
<keyword evidence="2" id="KW-0805">Transcription regulation</keyword>
<evidence type="ECO:0000256" key="6">
    <source>
        <dbReference type="SAM" id="MobiDB-lite"/>
    </source>
</evidence>
<dbReference type="PANTHER" id="PTHR47343:SF1">
    <property type="entry name" value="TRANSCRIPTIONAL ACTIVATOR SPT7"/>
    <property type="match status" value="1"/>
</dbReference>
<feature type="compositionally biased region" description="Basic residues" evidence="6">
    <location>
        <begin position="674"/>
        <end position="683"/>
    </location>
</feature>
<gene>
    <name evidence="8" type="primary">SPT7</name>
    <name evidence="8" type="ORF">MJAP1_004026</name>
</gene>
<dbReference type="FunFam" id="1.20.920.10:FF:000070">
    <property type="entry name" value="Related to transcription regulator SPT7"/>
    <property type="match status" value="1"/>
</dbReference>
<name>A0AAF0F1G3_9BASI</name>
<feature type="region of interest" description="Disordered" evidence="6">
    <location>
        <begin position="307"/>
        <end position="326"/>
    </location>
</feature>
<feature type="domain" description="Bromo" evidence="7">
    <location>
        <begin position="32"/>
        <end position="142"/>
    </location>
</feature>
<keyword evidence="5" id="KW-0539">Nucleus</keyword>
<keyword evidence="4" id="KW-0804">Transcription</keyword>
<dbReference type="InterPro" id="IPR001487">
    <property type="entry name" value="Bromodomain"/>
</dbReference>
<feature type="region of interest" description="Disordered" evidence="6">
    <location>
        <begin position="156"/>
        <end position="190"/>
    </location>
</feature>
<dbReference type="PROSITE" id="PS00633">
    <property type="entry name" value="BROMODOMAIN_1"/>
    <property type="match status" value="1"/>
</dbReference>
<dbReference type="GO" id="GO:0006325">
    <property type="term" value="P:chromatin organization"/>
    <property type="evidence" value="ECO:0007669"/>
    <property type="project" value="UniProtKB-ARBA"/>
</dbReference>
<dbReference type="CDD" id="cd22927">
    <property type="entry name" value="HFD_SPT7"/>
    <property type="match status" value="1"/>
</dbReference>
<feature type="compositionally biased region" description="Acidic residues" evidence="6">
    <location>
        <begin position="373"/>
        <end position="382"/>
    </location>
</feature>
<dbReference type="GO" id="GO:0006357">
    <property type="term" value="P:regulation of transcription by RNA polymerase II"/>
    <property type="evidence" value="ECO:0007669"/>
    <property type="project" value="TreeGrafter"/>
</dbReference>
<dbReference type="InterPro" id="IPR036427">
    <property type="entry name" value="Bromodomain-like_sf"/>
</dbReference>
<accession>A0AAF0F1G3</accession>